<evidence type="ECO:0000256" key="10">
    <source>
        <dbReference type="ARBA" id="ARBA00022723"/>
    </source>
</evidence>
<comment type="function">
    <text evidence="23">Acts as a catalytic component of the CCR4-NOT core complex, which in the nucleus seems to be a general transcription factor, and in the cytoplasm the major mRNA deadenylase involved in mRNA turnover. Ccr4 has 3'-5' RNase activity with a strong preference for polyadenylated substrates and also low exonuclease activity towards single-stranded DNA.</text>
</comment>
<keyword evidence="17" id="KW-0804">Transcription</keyword>
<keyword evidence="8" id="KW-0433">Leucine-rich repeat</keyword>
<evidence type="ECO:0000256" key="1">
    <source>
        <dbReference type="ARBA" id="ARBA00001663"/>
    </source>
</evidence>
<evidence type="ECO:0000256" key="19">
    <source>
        <dbReference type="ARBA" id="ARBA00023475"/>
    </source>
</evidence>
<dbReference type="Gene3D" id="3.80.10.10">
    <property type="entry name" value="Ribonuclease Inhibitor"/>
    <property type="match status" value="1"/>
</dbReference>
<keyword evidence="14" id="KW-0460">Magnesium</keyword>
<evidence type="ECO:0000256" key="3">
    <source>
        <dbReference type="ARBA" id="ARBA00004123"/>
    </source>
</evidence>
<dbReference type="GO" id="GO:0005737">
    <property type="term" value="C:cytoplasm"/>
    <property type="evidence" value="ECO:0007669"/>
    <property type="project" value="UniProtKB-SubCell"/>
</dbReference>
<evidence type="ECO:0000256" key="2">
    <source>
        <dbReference type="ARBA" id="ARBA00001946"/>
    </source>
</evidence>
<evidence type="ECO:0000256" key="7">
    <source>
        <dbReference type="ARBA" id="ARBA00022490"/>
    </source>
</evidence>
<accession>A0A6A7C9L4</accession>
<evidence type="ECO:0000256" key="20">
    <source>
        <dbReference type="ARBA" id="ARBA00030493"/>
    </source>
</evidence>
<keyword evidence="11" id="KW-0677">Repeat</keyword>
<comment type="catalytic activity">
    <reaction evidence="1">
        <text>Exonucleolytic cleavage of poly(A) to 5'-AMP.</text>
        <dbReference type="EC" id="3.1.13.4"/>
    </reaction>
</comment>
<dbReference type="OrthoDB" id="428734at2759"/>
<dbReference type="InterPro" id="IPR003591">
    <property type="entry name" value="Leu-rich_rpt_typical-subtyp"/>
</dbReference>
<dbReference type="AlphaFoldDB" id="A0A6A7C9L4"/>
<dbReference type="SMART" id="SM00369">
    <property type="entry name" value="LRR_TYP"/>
    <property type="match status" value="2"/>
</dbReference>
<reference evidence="25" key="1">
    <citation type="journal article" date="2020" name="Stud. Mycol.">
        <title>101 Dothideomycetes genomes: a test case for predicting lifestyles and emergence of pathogens.</title>
        <authorList>
            <person name="Haridas S."/>
            <person name="Albert R."/>
            <person name="Binder M."/>
            <person name="Bloem J."/>
            <person name="Labutti K."/>
            <person name="Salamov A."/>
            <person name="Andreopoulos B."/>
            <person name="Baker S."/>
            <person name="Barry K."/>
            <person name="Bills G."/>
            <person name="Bluhm B."/>
            <person name="Cannon C."/>
            <person name="Castanera R."/>
            <person name="Culley D."/>
            <person name="Daum C."/>
            <person name="Ezra D."/>
            <person name="Gonzalez J."/>
            <person name="Henrissat B."/>
            <person name="Kuo A."/>
            <person name="Liang C."/>
            <person name="Lipzen A."/>
            <person name="Lutzoni F."/>
            <person name="Magnuson J."/>
            <person name="Mondo S."/>
            <person name="Nolan M."/>
            <person name="Ohm R."/>
            <person name="Pangilinan J."/>
            <person name="Park H.-J."/>
            <person name="Ramirez L."/>
            <person name="Alfaro M."/>
            <person name="Sun H."/>
            <person name="Tritt A."/>
            <person name="Yoshinaga Y."/>
            <person name="Zwiers L.-H."/>
            <person name="Turgeon B."/>
            <person name="Goodwin S."/>
            <person name="Spatafora J."/>
            <person name="Crous P."/>
            <person name="Grigoriev I."/>
        </authorList>
    </citation>
    <scope>NUCLEOTIDE SEQUENCE</scope>
    <source>
        <strain evidence="25">CBS 480.64</strain>
    </source>
</reference>
<keyword evidence="15" id="KW-0694">RNA-binding</keyword>
<keyword evidence="10" id="KW-0479">Metal-binding</keyword>
<keyword evidence="26" id="KW-1185">Reference proteome</keyword>
<evidence type="ECO:0000256" key="4">
    <source>
        <dbReference type="ARBA" id="ARBA00004496"/>
    </source>
</evidence>
<dbReference type="InterPro" id="IPR005135">
    <property type="entry name" value="Endo/exonuclease/phosphatase"/>
</dbReference>
<keyword evidence="13" id="KW-0269">Exonuclease</keyword>
<dbReference type="PROSITE" id="PS51450">
    <property type="entry name" value="LRR"/>
    <property type="match status" value="2"/>
</dbReference>
<dbReference type="SUPFAM" id="SSF52075">
    <property type="entry name" value="Outer arm dynein light chain 1"/>
    <property type="match status" value="1"/>
</dbReference>
<dbReference type="Pfam" id="PF13855">
    <property type="entry name" value="LRR_8"/>
    <property type="match status" value="1"/>
</dbReference>
<dbReference type="InterPro" id="IPR050410">
    <property type="entry name" value="CCR4/nocturin_mRNA_transcr"/>
</dbReference>
<evidence type="ECO:0000256" key="16">
    <source>
        <dbReference type="ARBA" id="ARBA00023015"/>
    </source>
</evidence>
<comment type="cofactor">
    <cofactor evidence="2">
        <name>Mg(2+)</name>
        <dbReference type="ChEBI" id="CHEBI:18420"/>
    </cofactor>
</comment>
<evidence type="ECO:0000256" key="13">
    <source>
        <dbReference type="ARBA" id="ARBA00022839"/>
    </source>
</evidence>
<evidence type="ECO:0000256" key="11">
    <source>
        <dbReference type="ARBA" id="ARBA00022737"/>
    </source>
</evidence>
<name>A0A6A7C9L4_9PEZI</name>
<evidence type="ECO:0000256" key="17">
    <source>
        <dbReference type="ARBA" id="ARBA00023163"/>
    </source>
</evidence>
<organism evidence="25 26">
    <name type="scientific">Piedraia hortae CBS 480.64</name>
    <dbReference type="NCBI Taxonomy" id="1314780"/>
    <lineage>
        <taxon>Eukaryota</taxon>
        <taxon>Fungi</taxon>
        <taxon>Dikarya</taxon>
        <taxon>Ascomycota</taxon>
        <taxon>Pezizomycotina</taxon>
        <taxon>Dothideomycetes</taxon>
        <taxon>Dothideomycetidae</taxon>
        <taxon>Capnodiales</taxon>
        <taxon>Piedraiaceae</taxon>
        <taxon>Piedraia</taxon>
    </lineage>
</organism>
<proteinExistence type="inferred from homology"/>
<evidence type="ECO:0000256" key="18">
    <source>
        <dbReference type="ARBA" id="ARBA00023242"/>
    </source>
</evidence>
<evidence type="ECO:0000259" key="24">
    <source>
        <dbReference type="Pfam" id="PF03372"/>
    </source>
</evidence>
<dbReference type="GO" id="GO:0003723">
    <property type="term" value="F:RNA binding"/>
    <property type="evidence" value="ECO:0007669"/>
    <property type="project" value="UniProtKB-KW"/>
</dbReference>
<keyword evidence="12" id="KW-0378">Hydrolase</keyword>
<dbReference type="GO" id="GO:0046872">
    <property type="term" value="F:metal ion binding"/>
    <property type="evidence" value="ECO:0007669"/>
    <property type="project" value="UniProtKB-KW"/>
</dbReference>
<dbReference type="GO" id="GO:0004535">
    <property type="term" value="F:poly(A)-specific ribonuclease activity"/>
    <property type="evidence" value="ECO:0007669"/>
    <property type="project" value="UniProtKB-EC"/>
</dbReference>
<evidence type="ECO:0000256" key="14">
    <source>
        <dbReference type="ARBA" id="ARBA00022842"/>
    </source>
</evidence>
<evidence type="ECO:0000256" key="8">
    <source>
        <dbReference type="ARBA" id="ARBA00022614"/>
    </source>
</evidence>
<evidence type="ECO:0000256" key="9">
    <source>
        <dbReference type="ARBA" id="ARBA00022722"/>
    </source>
</evidence>
<keyword evidence="7" id="KW-0963">Cytoplasm</keyword>
<dbReference type="GO" id="GO:0005634">
    <property type="term" value="C:nucleus"/>
    <property type="evidence" value="ECO:0007669"/>
    <property type="project" value="UniProtKB-SubCell"/>
</dbReference>
<dbReference type="Proteomes" id="UP000799421">
    <property type="component" value="Unassembled WGS sequence"/>
</dbReference>
<keyword evidence="16" id="KW-0805">Transcription regulation</keyword>
<comment type="similarity">
    <text evidence="5">Belongs to the CCR4/nocturin family.</text>
</comment>
<dbReference type="Gene3D" id="3.60.10.10">
    <property type="entry name" value="Endonuclease/exonuclease/phosphatase"/>
    <property type="match status" value="1"/>
</dbReference>
<dbReference type="PANTHER" id="PTHR12121">
    <property type="entry name" value="CARBON CATABOLITE REPRESSOR PROTEIN 4"/>
    <property type="match status" value="1"/>
</dbReference>
<sequence length="630" mass="70880">MYNQRTGHGLLNGQHGSQMGLHKMGQTFGAPHINGQHTDTALGPYGSHQHSSSGGILAASAPGFSASHMQNGVMDLPTDAASIAPNDFWGFQQLEWRKYKYGENKAHFRLRHSKGHNTGTSRDEETSAAEDDWEGLDMGGVGLRNLGHELFTFYPGLPKLFLYHNLLDSIPHTIGLMRNLVELDLSCNHLQTIPPEIGMLTNLRQLQLFSNQLRDLPYELGSLYQLEFLGILGNPMRKDLVERFMDGGTQGLIRHLRETAPPPPPPLDRQWIDLATDEDDEAEKFSVLSWNTLCERAASSQAYAYTPSGALEWEHRRKLISDELRERDADILTLQEMDQESYEWFKPSLEREGYKGYFVAKARAQTMAAKEAKTVDGCATFYKASKFVLLDKQALVFSHEAINRPDMKGEHDVYNRVMPKDHIAVVMFLENRQTGSRLVVANTHFAWEGDLADVKIVQAAVLVEYLNKLTKTYVSWPAYKDKEAVGEETPAPSQRYDKPTQIPLLICGDFNSTANSGVLELITKGHIAPSHSELEGKSYGDLTKHGASHPFTLKSAYSHISDWPYTNYTPGFHDVIDYIWYSSNTIQVTGLLGEVDPEYLSRVPGFPNWHFPSDHLALWATFAIKARKEK</sequence>
<dbReference type="Pfam" id="PF03372">
    <property type="entry name" value="Exo_endo_phos"/>
    <property type="match status" value="1"/>
</dbReference>
<dbReference type="PANTHER" id="PTHR12121:SF100">
    <property type="entry name" value="POLY(A)-SPECIFIC RIBONUCLEASE"/>
    <property type="match status" value="1"/>
</dbReference>
<feature type="domain" description="Endonuclease/exonuclease/phosphatase" evidence="24">
    <location>
        <begin position="288"/>
        <end position="615"/>
    </location>
</feature>
<gene>
    <name evidence="25" type="ORF">K470DRAFT_209135</name>
</gene>
<dbReference type="InterPro" id="IPR032675">
    <property type="entry name" value="LRR_dom_sf"/>
</dbReference>
<evidence type="ECO:0000256" key="5">
    <source>
        <dbReference type="ARBA" id="ARBA00010774"/>
    </source>
</evidence>
<protein>
    <recommendedName>
        <fullName evidence="19">CCR4-Not complex 3'-5'-exoribonuclease subunit Ccr4</fullName>
        <ecNumber evidence="6">3.1.13.4</ecNumber>
    </recommendedName>
    <alternativeName>
        <fullName evidence="20">Carbon catabolite repressor protein 4</fullName>
    </alternativeName>
    <alternativeName>
        <fullName evidence="21">Cytoplasmic deadenylase</fullName>
    </alternativeName>
    <alternativeName>
        <fullName evidence="22">Glucose-repressible alcohol dehydrogenase transcriptional effector</fullName>
    </alternativeName>
</protein>
<evidence type="ECO:0000313" key="25">
    <source>
        <dbReference type="EMBL" id="KAF2864201.1"/>
    </source>
</evidence>
<evidence type="ECO:0000256" key="15">
    <source>
        <dbReference type="ARBA" id="ARBA00022884"/>
    </source>
</evidence>
<keyword evidence="9" id="KW-0540">Nuclease</keyword>
<evidence type="ECO:0000256" key="23">
    <source>
        <dbReference type="ARBA" id="ARBA00045495"/>
    </source>
</evidence>
<dbReference type="EC" id="3.1.13.4" evidence="6"/>
<dbReference type="FunFam" id="3.60.10.10:FF:000037">
    <property type="entry name" value="Glucose-repressible alcohol dehydrogenase transcriptional effector"/>
    <property type="match status" value="1"/>
</dbReference>
<evidence type="ECO:0000256" key="21">
    <source>
        <dbReference type="ARBA" id="ARBA00031469"/>
    </source>
</evidence>
<dbReference type="EMBL" id="MU005958">
    <property type="protein sequence ID" value="KAF2864201.1"/>
    <property type="molecule type" value="Genomic_DNA"/>
</dbReference>
<dbReference type="InterPro" id="IPR036691">
    <property type="entry name" value="Endo/exonu/phosph_ase_sf"/>
</dbReference>
<comment type="subcellular location">
    <subcellularLocation>
        <location evidence="4">Cytoplasm</location>
    </subcellularLocation>
    <subcellularLocation>
        <location evidence="3">Nucleus</location>
    </subcellularLocation>
</comment>
<evidence type="ECO:0000256" key="6">
    <source>
        <dbReference type="ARBA" id="ARBA00012161"/>
    </source>
</evidence>
<evidence type="ECO:0000256" key="22">
    <source>
        <dbReference type="ARBA" id="ARBA00033317"/>
    </source>
</evidence>
<keyword evidence="18" id="KW-0539">Nucleus</keyword>
<evidence type="ECO:0000313" key="26">
    <source>
        <dbReference type="Proteomes" id="UP000799421"/>
    </source>
</evidence>
<dbReference type="InterPro" id="IPR001611">
    <property type="entry name" value="Leu-rich_rpt"/>
</dbReference>
<evidence type="ECO:0000256" key="12">
    <source>
        <dbReference type="ARBA" id="ARBA00022801"/>
    </source>
</evidence>
<dbReference type="SUPFAM" id="SSF56219">
    <property type="entry name" value="DNase I-like"/>
    <property type="match status" value="1"/>
</dbReference>